<dbReference type="SUPFAM" id="SSF55729">
    <property type="entry name" value="Acyl-CoA N-acyltransferases (Nat)"/>
    <property type="match status" value="1"/>
</dbReference>
<name>W6M4W4_9GAMM</name>
<evidence type="ECO:0000313" key="1">
    <source>
        <dbReference type="EMBL" id="CDI02782.1"/>
    </source>
</evidence>
<comment type="caution">
    <text evidence="1">The sequence shown here is derived from an EMBL/GenBank/DDBJ whole genome shotgun (WGS) entry which is preliminary data.</text>
</comment>
<dbReference type="AlphaFoldDB" id="W6M4W4"/>
<reference evidence="1" key="1">
    <citation type="submission" date="2013-07" db="EMBL/GenBank/DDBJ databases">
        <authorList>
            <person name="McIlroy S."/>
        </authorList>
    </citation>
    <scope>NUCLEOTIDE SEQUENCE [LARGE SCALE GENOMIC DNA]</scope>
    <source>
        <strain evidence="1">Run_A_D11</strain>
    </source>
</reference>
<dbReference type="PANTHER" id="PTHR47017:SF1">
    <property type="entry name" value="ACYL-COA"/>
    <property type="match status" value="1"/>
</dbReference>
<dbReference type="RefSeq" id="WP_048673275.1">
    <property type="nucleotide sequence ID" value="NZ_CBTJ020000042.1"/>
</dbReference>
<accession>W6M4W4</accession>
<evidence type="ECO:0008006" key="3">
    <source>
        <dbReference type="Google" id="ProtNLM"/>
    </source>
</evidence>
<dbReference type="EMBL" id="CBTJ020000042">
    <property type="protein sequence ID" value="CDI02782.1"/>
    <property type="molecule type" value="Genomic_DNA"/>
</dbReference>
<dbReference type="Gene3D" id="3.40.630.30">
    <property type="match status" value="1"/>
</dbReference>
<dbReference type="InterPro" id="IPR016181">
    <property type="entry name" value="Acyl_CoA_acyltransferase"/>
</dbReference>
<dbReference type="STRING" id="1400863.BN873_350038"/>
<sequence length="391" mass="44625">MQIQRLDTLTAILALEWNTLVSEQNPFLSHEFLVALERHQCVGERTGWLPWHLICRDDTGRLLGAALLYLKFNSYGEFVFDWTWAEAYRQQNLPYYPKLVGAIPYTPATGPRLLLAPDQPQPAATRRALIDFALAEAKHHQWSSAHWLFPATEDLEPLLEQGLLHRVGCQFHWENPGYRDFQDFLDTLTAKRRKNINRERRLVQEAGCELQVLHGGEISEAQWQTIHGFYRSTFERLGGVPTLNLPFFLDIAATLGDRLVVVLAALAGHEIAAALCFRSATTLYGRHWGCRAEYDSLHFEACYYQGIDYCIRQGLLRFEPGAQGEHKIHRGFLPTLTHSAHWIAHPAFRRAIAGFLARETPAVRNYARELLQHSPYRNKVMHDAPAVAGPV</sequence>
<gene>
    <name evidence="1" type="ORF">BN873_350038</name>
</gene>
<proteinExistence type="predicted"/>
<dbReference type="InterPro" id="IPR007434">
    <property type="entry name" value="FemAB-like"/>
</dbReference>
<reference evidence="1" key="2">
    <citation type="submission" date="2014-03" db="EMBL/GenBank/DDBJ databases">
        <title>Candidatus Competibacter-lineage genomes retrieved from metagenomes reveal functional metabolic diversity.</title>
        <authorList>
            <person name="McIlroy S.J."/>
            <person name="Albertsen M."/>
            <person name="Andresen E.K."/>
            <person name="Saunders A.M."/>
            <person name="Kristiansen R."/>
            <person name="Stokholm-Bjerregaard M."/>
            <person name="Nielsen K.L."/>
            <person name="Nielsen P.H."/>
        </authorList>
    </citation>
    <scope>NUCLEOTIDE SEQUENCE</scope>
    <source>
        <strain evidence="1">Run_A_D11</strain>
    </source>
</reference>
<dbReference type="Pfam" id="PF04339">
    <property type="entry name" value="FemAB_like"/>
    <property type="match status" value="1"/>
</dbReference>
<protein>
    <recommendedName>
        <fullName evidence="3">N-acetyltransferase</fullName>
    </recommendedName>
</protein>
<organism evidence="1 2">
    <name type="scientific">Candidatus Competibacter denitrificans Run_A_D11</name>
    <dbReference type="NCBI Taxonomy" id="1400863"/>
    <lineage>
        <taxon>Bacteria</taxon>
        <taxon>Pseudomonadati</taxon>
        <taxon>Pseudomonadota</taxon>
        <taxon>Gammaproteobacteria</taxon>
        <taxon>Candidatus Competibacteraceae</taxon>
        <taxon>Candidatus Competibacter</taxon>
    </lineage>
</organism>
<dbReference type="OrthoDB" id="9776898at2"/>
<keyword evidence="2" id="KW-1185">Reference proteome</keyword>
<dbReference type="PANTHER" id="PTHR47017">
    <property type="entry name" value="ACYL-COA"/>
    <property type="match status" value="1"/>
</dbReference>
<dbReference type="Proteomes" id="UP000035760">
    <property type="component" value="Unassembled WGS sequence"/>
</dbReference>
<evidence type="ECO:0000313" key="2">
    <source>
        <dbReference type="Proteomes" id="UP000035760"/>
    </source>
</evidence>